<dbReference type="InterPro" id="IPR016181">
    <property type="entry name" value="Acyl_CoA_acyltransferase"/>
</dbReference>
<dbReference type="Pfam" id="PF13673">
    <property type="entry name" value="Acetyltransf_10"/>
    <property type="match status" value="1"/>
</dbReference>
<dbReference type="OrthoDB" id="9796171at2"/>
<sequence>MPVAFHRSEIRGIDPLTLYAILRLRVDVFVVEQACPYPELDGRDVEPGAELHWATDGPDVLATLRVLHEADGALRVGRVATNSAARSRGVASQLMRKALDRCAALDPSAPVLLDAQAHLADWYARFGFDVAGEGFDEDGIPHLPMRRTP</sequence>
<dbReference type="Proteomes" id="UP000019753">
    <property type="component" value="Unassembled WGS sequence"/>
</dbReference>
<dbReference type="GO" id="GO:0016747">
    <property type="term" value="F:acyltransferase activity, transferring groups other than amino-acyl groups"/>
    <property type="evidence" value="ECO:0007669"/>
    <property type="project" value="InterPro"/>
</dbReference>
<proteinExistence type="predicted"/>
<name>A0A021VVR7_9CELL</name>
<dbReference type="CDD" id="cd04301">
    <property type="entry name" value="NAT_SF"/>
    <property type="match status" value="1"/>
</dbReference>
<organism evidence="2 3">
    <name type="scientific">Actinotalea ferrariae CF5-4</name>
    <dbReference type="NCBI Taxonomy" id="948458"/>
    <lineage>
        <taxon>Bacteria</taxon>
        <taxon>Bacillati</taxon>
        <taxon>Actinomycetota</taxon>
        <taxon>Actinomycetes</taxon>
        <taxon>Micrococcales</taxon>
        <taxon>Cellulomonadaceae</taxon>
        <taxon>Actinotalea</taxon>
    </lineage>
</organism>
<reference evidence="2 3" key="1">
    <citation type="submission" date="2014-01" db="EMBL/GenBank/DDBJ databases">
        <title>Actinotalea ferrariae CF5-4.</title>
        <authorList>
            <person name="Chen F."/>
            <person name="Li Y."/>
            <person name="Wang G."/>
        </authorList>
    </citation>
    <scope>NUCLEOTIDE SEQUENCE [LARGE SCALE GENOMIC DNA]</scope>
    <source>
        <strain evidence="2 3">CF5-4</strain>
    </source>
</reference>
<gene>
    <name evidence="2" type="ORF">N866_00480</name>
</gene>
<comment type="caution">
    <text evidence="2">The sequence shown here is derived from an EMBL/GenBank/DDBJ whole genome shotgun (WGS) entry which is preliminary data.</text>
</comment>
<dbReference type="RefSeq" id="WP_034221047.1">
    <property type="nucleotide sequence ID" value="NZ_AXCW01000001.1"/>
</dbReference>
<dbReference type="AlphaFoldDB" id="A0A021VVR7"/>
<protein>
    <submittedName>
        <fullName evidence="2">GCN5 family acetyltransferase</fullName>
    </submittedName>
</protein>
<keyword evidence="2" id="KW-0808">Transferase</keyword>
<dbReference type="SUPFAM" id="SSF55729">
    <property type="entry name" value="Acyl-CoA N-acyltransferases (Nat)"/>
    <property type="match status" value="1"/>
</dbReference>
<dbReference type="PROSITE" id="PS51186">
    <property type="entry name" value="GNAT"/>
    <property type="match status" value="1"/>
</dbReference>
<dbReference type="InterPro" id="IPR000182">
    <property type="entry name" value="GNAT_dom"/>
</dbReference>
<keyword evidence="3" id="KW-1185">Reference proteome</keyword>
<evidence type="ECO:0000313" key="3">
    <source>
        <dbReference type="Proteomes" id="UP000019753"/>
    </source>
</evidence>
<dbReference type="Gene3D" id="3.40.630.30">
    <property type="match status" value="1"/>
</dbReference>
<feature type="domain" description="N-acetyltransferase" evidence="1">
    <location>
        <begin position="8"/>
        <end position="149"/>
    </location>
</feature>
<evidence type="ECO:0000313" key="2">
    <source>
        <dbReference type="EMBL" id="EYR65284.1"/>
    </source>
</evidence>
<evidence type="ECO:0000259" key="1">
    <source>
        <dbReference type="PROSITE" id="PS51186"/>
    </source>
</evidence>
<dbReference type="EMBL" id="AXCW01000001">
    <property type="protein sequence ID" value="EYR65284.1"/>
    <property type="molecule type" value="Genomic_DNA"/>
</dbReference>
<accession>A0A021VVR7</accession>